<name>A0A0L6UF01_9BASI</name>
<dbReference type="VEuPathDB" id="FungiDB:VP01_664g6"/>
<dbReference type="Pfam" id="PF01328">
    <property type="entry name" value="Peroxidase_2"/>
    <property type="match status" value="1"/>
</dbReference>
<gene>
    <name evidence="10" type="ORF">VP01_664g6</name>
</gene>
<evidence type="ECO:0000259" key="9">
    <source>
        <dbReference type="PROSITE" id="PS51405"/>
    </source>
</evidence>
<evidence type="ECO:0000256" key="2">
    <source>
        <dbReference type="ARBA" id="ARBA00022559"/>
    </source>
</evidence>
<sequence>MGTLTLSESSPEKHQAQSDCLLPAKPKVLTRPKKISSSTSQITEILTIPSKPYMGSHRNQRTDAQWSELEPMPYNRKKLGSPCPGISILVNHGYLTPANKHDRIKLGELIGALVKCFNLTWFHAAFLSILAVLLCGRGLSVSIWELGTHGPIEHDGSITRYDHASVIFQDFCQRSTRVGDSLNPDDRLIDEFLNTRDHSPHPVSLSDYALVRSELEAFARRPLSLKARMVCFPCCCFFLESNKTRPTALGEVGLIYSIFGNKKDFIDSSSLENIYRYERLPRVWTKPHRPVSIWDVVTIGWELSKKIHTYNKTSKTQSLSEIKLDVDQKLWNVKTTVNQMMRLNYELPLDVTVTRGII</sequence>
<dbReference type="GO" id="GO:0004601">
    <property type="term" value="F:peroxidase activity"/>
    <property type="evidence" value="ECO:0007669"/>
    <property type="project" value="UniProtKB-KW"/>
</dbReference>
<dbReference type="SUPFAM" id="SSF47571">
    <property type="entry name" value="Cloroperoxidase"/>
    <property type="match status" value="1"/>
</dbReference>
<evidence type="ECO:0000256" key="3">
    <source>
        <dbReference type="ARBA" id="ARBA00022617"/>
    </source>
</evidence>
<keyword evidence="4" id="KW-0479">Metal-binding</keyword>
<dbReference type="PANTHER" id="PTHR33577:SF9">
    <property type="entry name" value="PEROXIDASE STCC"/>
    <property type="match status" value="1"/>
</dbReference>
<dbReference type="GO" id="GO:0046872">
    <property type="term" value="F:metal ion binding"/>
    <property type="evidence" value="ECO:0007669"/>
    <property type="project" value="UniProtKB-KW"/>
</dbReference>
<comment type="caution">
    <text evidence="10">The sequence shown here is derived from an EMBL/GenBank/DDBJ whole genome shotgun (WGS) entry which is preliminary data.</text>
</comment>
<dbReference type="Gene3D" id="1.10.489.10">
    <property type="entry name" value="Chloroperoxidase-like"/>
    <property type="match status" value="1"/>
</dbReference>
<keyword evidence="2" id="KW-0575">Peroxidase</keyword>
<dbReference type="OrthoDB" id="407298at2759"/>
<evidence type="ECO:0000256" key="4">
    <source>
        <dbReference type="ARBA" id="ARBA00022723"/>
    </source>
</evidence>
<dbReference type="PANTHER" id="PTHR33577">
    <property type="entry name" value="STERIGMATOCYSTIN BIOSYNTHESIS PEROXIDASE STCC-RELATED"/>
    <property type="match status" value="1"/>
</dbReference>
<feature type="region of interest" description="Disordered" evidence="8">
    <location>
        <begin position="1"/>
        <end position="23"/>
    </location>
</feature>
<dbReference type="Proteomes" id="UP000037035">
    <property type="component" value="Unassembled WGS sequence"/>
</dbReference>
<comment type="similarity">
    <text evidence="7">Belongs to the chloroperoxidase family.</text>
</comment>
<dbReference type="STRING" id="27349.A0A0L6UF01"/>
<dbReference type="InterPro" id="IPR036851">
    <property type="entry name" value="Chloroperoxidase-like_sf"/>
</dbReference>
<keyword evidence="11" id="KW-1185">Reference proteome</keyword>
<keyword evidence="6" id="KW-0408">Iron</keyword>
<comment type="cofactor">
    <cofactor evidence="1">
        <name>heme b</name>
        <dbReference type="ChEBI" id="CHEBI:60344"/>
    </cofactor>
</comment>
<keyword evidence="5" id="KW-0560">Oxidoreductase</keyword>
<dbReference type="AlphaFoldDB" id="A0A0L6UF01"/>
<dbReference type="InterPro" id="IPR000028">
    <property type="entry name" value="Chloroperoxidase"/>
</dbReference>
<accession>A0A0L6UF01</accession>
<evidence type="ECO:0000313" key="10">
    <source>
        <dbReference type="EMBL" id="KNZ47139.1"/>
    </source>
</evidence>
<dbReference type="PROSITE" id="PS51405">
    <property type="entry name" value="HEME_HALOPEROXIDASE"/>
    <property type="match status" value="1"/>
</dbReference>
<evidence type="ECO:0000256" key="7">
    <source>
        <dbReference type="ARBA" id="ARBA00025795"/>
    </source>
</evidence>
<organism evidence="10 11">
    <name type="scientific">Puccinia sorghi</name>
    <dbReference type="NCBI Taxonomy" id="27349"/>
    <lineage>
        <taxon>Eukaryota</taxon>
        <taxon>Fungi</taxon>
        <taxon>Dikarya</taxon>
        <taxon>Basidiomycota</taxon>
        <taxon>Pucciniomycotina</taxon>
        <taxon>Pucciniomycetes</taxon>
        <taxon>Pucciniales</taxon>
        <taxon>Pucciniaceae</taxon>
        <taxon>Puccinia</taxon>
    </lineage>
</organism>
<feature type="domain" description="Heme haloperoxidase family profile" evidence="9">
    <location>
        <begin position="62"/>
        <end position="298"/>
    </location>
</feature>
<protein>
    <recommendedName>
        <fullName evidence="9">Heme haloperoxidase family profile domain-containing protein</fullName>
    </recommendedName>
</protein>
<evidence type="ECO:0000256" key="6">
    <source>
        <dbReference type="ARBA" id="ARBA00023004"/>
    </source>
</evidence>
<reference evidence="10 11" key="1">
    <citation type="submission" date="2015-08" db="EMBL/GenBank/DDBJ databases">
        <title>Next Generation Sequencing and Analysis of the Genome of Puccinia sorghi L Schw, the Causal Agent of Maize Common Rust.</title>
        <authorList>
            <person name="Rochi L."/>
            <person name="Burguener G."/>
            <person name="Darino M."/>
            <person name="Turjanski A."/>
            <person name="Kreff E."/>
            <person name="Dieguez M.J."/>
            <person name="Sacco F."/>
        </authorList>
    </citation>
    <scope>NUCLEOTIDE SEQUENCE [LARGE SCALE GENOMIC DNA]</scope>
    <source>
        <strain evidence="10 11">RO10H11247</strain>
    </source>
</reference>
<evidence type="ECO:0000256" key="8">
    <source>
        <dbReference type="SAM" id="MobiDB-lite"/>
    </source>
</evidence>
<evidence type="ECO:0000313" key="11">
    <source>
        <dbReference type="Proteomes" id="UP000037035"/>
    </source>
</evidence>
<evidence type="ECO:0000256" key="5">
    <source>
        <dbReference type="ARBA" id="ARBA00023002"/>
    </source>
</evidence>
<dbReference type="EMBL" id="LAVV01011996">
    <property type="protein sequence ID" value="KNZ47139.1"/>
    <property type="molecule type" value="Genomic_DNA"/>
</dbReference>
<proteinExistence type="inferred from homology"/>
<evidence type="ECO:0000256" key="1">
    <source>
        <dbReference type="ARBA" id="ARBA00001970"/>
    </source>
</evidence>
<keyword evidence="3" id="KW-0349">Heme</keyword>